<dbReference type="InterPro" id="IPR046960">
    <property type="entry name" value="PPR_At4g14850-like_plant"/>
</dbReference>
<name>A0A0L9V660_PHAAN</name>
<comment type="similarity">
    <text evidence="2">Belongs to the PPR family. PCMP-E subfamily.</text>
</comment>
<organism evidence="4 5">
    <name type="scientific">Phaseolus angularis</name>
    <name type="common">Azuki bean</name>
    <name type="synonym">Vigna angularis</name>
    <dbReference type="NCBI Taxonomy" id="3914"/>
    <lineage>
        <taxon>Eukaryota</taxon>
        <taxon>Viridiplantae</taxon>
        <taxon>Streptophyta</taxon>
        <taxon>Embryophyta</taxon>
        <taxon>Tracheophyta</taxon>
        <taxon>Spermatophyta</taxon>
        <taxon>Magnoliopsida</taxon>
        <taxon>eudicotyledons</taxon>
        <taxon>Gunneridae</taxon>
        <taxon>Pentapetalae</taxon>
        <taxon>rosids</taxon>
        <taxon>fabids</taxon>
        <taxon>Fabales</taxon>
        <taxon>Fabaceae</taxon>
        <taxon>Papilionoideae</taxon>
        <taxon>50 kb inversion clade</taxon>
        <taxon>NPAAA clade</taxon>
        <taxon>indigoferoid/millettioid clade</taxon>
        <taxon>Phaseoleae</taxon>
        <taxon>Vigna</taxon>
    </lineage>
</organism>
<dbReference type="EMBL" id="CM003378">
    <property type="protein sequence ID" value="KOM50526.1"/>
    <property type="molecule type" value="Genomic_DNA"/>
</dbReference>
<dbReference type="AlphaFoldDB" id="A0A0L9V660"/>
<dbReference type="Pfam" id="PF13041">
    <property type="entry name" value="PPR_2"/>
    <property type="match status" value="3"/>
</dbReference>
<dbReference type="GO" id="GO:0009451">
    <property type="term" value="P:RNA modification"/>
    <property type="evidence" value="ECO:0007669"/>
    <property type="project" value="InterPro"/>
</dbReference>
<evidence type="ECO:0000256" key="1">
    <source>
        <dbReference type="ARBA" id="ARBA00022737"/>
    </source>
</evidence>
<dbReference type="Gene3D" id="1.25.40.10">
    <property type="entry name" value="Tetratricopeptide repeat domain"/>
    <property type="match status" value="5"/>
</dbReference>
<feature type="repeat" description="PPR" evidence="3">
    <location>
        <begin position="198"/>
        <end position="232"/>
    </location>
</feature>
<dbReference type="InterPro" id="IPR011990">
    <property type="entry name" value="TPR-like_helical_dom_sf"/>
</dbReference>
<dbReference type="GO" id="GO:0005739">
    <property type="term" value="C:mitochondrion"/>
    <property type="evidence" value="ECO:0007669"/>
    <property type="project" value="UniProtKB-ARBA"/>
</dbReference>
<evidence type="ECO:0000313" key="5">
    <source>
        <dbReference type="Proteomes" id="UP000053144"/>
    </source>
</evidence>
<dbReference type="FunFam" id="1.25.40.10:FF:001386">
    <property type="entry name" value="Pentatricopeptide repeat-containing protein At3g26782, mitochondrial"/>
    <property type="match status" value="1"/>
</dbReference>
<protein>
    <submittedName>
        <fullName evidence="4">Uncharacterized protein</fullName>
    </submittedName>
</protein>
<dbReference type="Pfam" id="PF01535">
    <property type="entry name" value="PPR"/>
    <property type="match status" value="5"/>
</dbReference>
<dbReference type="GO" id="GO:0003723">
    <property type="term" value="F:RNA binding"/>
    <property type="evidence" value="ECO:0007669"/>
    <property type="project" value="InterPro"/>
</dbReference>
<evidence type="ECO:0000313" key="4">
    <source>
        <dbReference type="EMBL" id="KOM50526.1"/>
    </source>
</evidence>
<dbReference type="PANTHER" id="PTHR47926">
    <property type="entry name" value="PENTATRICOPEPTIDE REPEAT-CONTAINING PROTEIN"/>
    <property type="match status" value="1"/>
</dbReference>
<evidence type="ECO:0000256" key="3">
    <source>
        <dbReference type="PROSITE-ProRule" id="PRU00708"/>
    </source>
</evidence>
<dbReference type="PROSITE" id="PS51375">
    <property type="entry name" value="PPR"/>
    <property type="match status" value="6"/>
</dbReference>
<dbReference type="FunFam" id="1.25.40.10:FF:000205">
    <property type="entry name" value="Pentatricopeptide repeat-containing protein, mitochondrial"/>
    <property type="match status" value="1"/>
</dbReference>
<dbReference type="InterPro" id="IPR046848">
    <property type="entry name" value="E_motif"/>
</dbReference>
<dbReference type="PANTHER" id="PTHR47926:SF372">
    <property type="entry name" value="PENTATRICOPEPTIDE REPEAT-CONTAINING PROTEIN"/>
    <property type="match status" value="1"/>
</dbReference>
<gene>
    <name evidence="4" type="ORF">LR48_Vigan08g135300</name>
</gene>
<dbReference type="Pfam" id="PF20431">
    <property type="entry name" value="E_motif"/>
    <property type="match status" value="1"/>
</dbReference>
<dbReference type="OMA" id="AYSQCGS"/>
<sequence>MMKQQQQQWMPSPNKLKTGVLNIQFNVAKVLEFIFPIVDQSKLHFFTRLDLKATHCQAIKLGSIADLFIANNLISSYAKCTDITSAHQLFDGMPHRDTVSWNAIISAYANSGHLGTTWKIVSAMRWSALAFDSHTLGSILKGVALAGQLKLGQQMHSVMLKTGLVENMFSGSALLDMYAKCGRVDDAYIVFKNMPERNYVSWNTLVAGYSRVGDRDMAFWVLHCMELEGVEIDDGTVSPLLTLLDDAEFCWLTMQLYCKILKHGLESFNTVCNASITAFSECCSLQDAERVFDGALACRDVVTWNSMLAAYLMHEKEDFAFKVFVDMQNFGFEPDAYTYTGSVSACSAQERKSNGKCVHGLVIKNGLEDSVPISNALIAMYIRFNDKGMEDALRIFFSMNVKDGCTWNSILAGYVQGGLTEDALRLFLQMRYLVIEIDHYTFSAVIRSCSDLATLQLGQQVHVLALKVGLDTNNYVGSSFIFMYSKCGIIEDAKKSFEATSKDYAIVWNSIIFGYAQHGQGNLALDLFYLMNERKVKPDHITFVAVLTACSHNGLVEEGCNIIESMESDFGIPRRKEHYACAIDLYGRAGRLEKAKALVETMPFQADAMVLKTLLGACRFCGDIELASEVAKDLLELEPEDHCTYVILSEMYGRFKMWNEKASITRMMRERGVKKVPACCDGLKVMCTKSFVVNEGVRECNTPREPLFGERGSEQRSKGAKEVKVRIKSVIKRKRKPVLLDCSKGEKSYDNVFTDGCDELDVPYCFDHVLIRVMQGRRKGYLI</sequence>
<feature type="repeat" description="PPR" evidence="3">
    <location>
        <begin position="300"/>
        <end position="334"/>
    </location>
</feature>
<dbReference type="NCBIfam" id="TIGR00756">
    <property type="entry name" value="PPR"/>
    <property type="match status" value="3"/>
</dbReference>
<dbReference type="GO" id="GO:0099402">
    <property type="term" value="P:plant organ development"/>
    <property type="evidence" value="ECO:0007669"/>
    <property type="project" value="UniProtKB-ARBA"/>
</dbReference>
<keyword evidence="1" id="KW-0677">Repeat</keyword>
<dbReference type="Gramene" id="KOM50526">
    <property type="protein sequence ID" value="KOM50526"/>
    <property type="gene ID" value="LR48_Vigan08g135300"/>
</dbReference>
<dbReference type="InterPro" id="IPR002885">
    <property type="entry name" value="PPR_rpt"/>
</dbReference>
<feature type="repeat" description="PPR" evidence="3">
    <location>
        <begin position="167"/>
        <end position="197"/>
    </location>
</feature>
<dbReference type="Proteomes" id="UP000053144">
    <property type="component" value="Chromosome 8"/>
</dbReference>
<dbReference type="FunFam" id="1.25.40.10:FF:000158">
    <property type="entry name" value="pentatricopeptide repeat-containing protein At2g33680"/>
    <property type="match status" value="1"/>
</dbReference>
<feature type="repeat" description="PPR" evidence="3">
    <location>
        <begin position="504"/>
        <end position="538"/>
    </location>
</feature>
<accession>A0A0L9V660</accession>
<feature type="repeat" description="PPR" evidence="3">
    <location>
        <begin position="97"/>
        <end position="131"/>
    </location>
</feature>
<dbReference type="FunFam" id="1.25.40.10:FF:000381">
    <property type="entry name" value="Pentatricopeptide repeat-containing protein"/>
    <property type="match status" value="1"/>
</dbReference>
<reference evidence="5" key="1">
    <citation type="journal article" date="2015" name="Proc. Natl. Acad. Sci. U.S.A.">
        <title>Genome sequencing of adzuki bean (Vigna angularis) provides insight into high starch and low fat accumulation and domestication.</title>
        <authorList>
            <person name="Yang K."/>
            <person name="Tian Z."/>
            <person name="Chen C."/>
            <person name="Luo L."/>
            <person name="Zhao B."/>
            <person name="Wang Z."/>
            <person name="Yu L."/>
            <person name="Li Y."/>
            <person name="Sun Y."/>
            <person name="Li W."/>
            <person name="Chen Y."/>
            <person name="Li Y."/>
            <person name="Zhang Y."/>
            <person name="Ai D."/>
            <person name="Zhao J."/>
            <person name="Shang C."/>
            <person name="Ma Y."/>
            <person name="Wu B."/>
            <person name="Wang M."/>
            <person name="Gao L."/>
            <person name="Sun D."/>
            <person name="Zhang P."/>
            <person name="Guo F."/>
            <person name="Wang W."/>
            <person name="Li Y."/>
            <person name="Wang J."/>
            <person name="Varshney R.K."/>
            <person name="Wang J."/>
            <person name="Ling H.Q."/>
            <person name="Wan P."/>
        </authorList>
    </citation>
    <scope>NUCLEOTIDE SEQUENCE</scope>
    <source>
        <strain evidence="5">cv. Jingnong 6</strain>
    </source>
</reference>
<feature type="repeat" description="PPR" evidence="3">
    <location>
        <begin position="403"/>
        <end position="437"/>
    </location>
</feature>
<evidence type="ECO:0000256" key="2">
    <source>
        <dbReference type="ARBA" id="ARBA00061659"/>
    </source>
</evidence>
<proteinExistence type="inferred from homology"/>